<dbReference type="NCBIfam" id="TIGR00154">
    <property type="entry name" value="ispE"/>
    <property type="match status" value="1"/>
</dbReference>
<keyword evidence="6 9" id="KW-0418">Kinase</keyword>
<keyword evidence="7 9" id="KW-0067">ATP-binding</keyword>
<feature type="active site" evidence="9">
    <location>
        <position position="10"/>
    </location>
</feature>
<dbReference type="SUPFAM" id="SSF54211">
    <property type="entry name" value="Ribosomal protein S5 domain 2-like"/>
    <property type="match status" value="1"/>
</dbReference>
<name>A0A0N0CTE1_9LACO</name>
<evidence type="ECO:0000256" key="2">
    <source>
        <dbReference type="ARBA" id="ARBA00012052"/>
    </source>
</evidence>
<dbReference type="PATRIC" id="fig|148814.15.peg.321"/>
<evidence type="ECO:0000313" key="12">
    <source>
        <dbReference type="EMBL" id="KOY76888.1"/>
    </source>
</evidence>
<dbReference type="UniPathway" id="UPA00056">
    <property type="reaction ID" value="UER00094"/>
</dbReference>
<dbReference type="AlphaFoldDB" id="A0A0N0CTE1"/>
<comment type="function">
    <text evidence="9">Catalyzes the phosphorylation of the position 2 hydroxy group of 4-diphosphocytidyl-2C-methyl-D-erythritol.</text>
</comment>
<feature type="active site" evidence="9">
    <location>
        <position position="136"/>
    </location>
</feature>
<feature type="domain" description="GHMP kinase N-terminal" evidence="10">
    <location>
        <begin position="66"/>
        <end position="143"/>
    </location>
</feature>
<dbReference type="EMBL" id="JXCY01000003">
    <property type="protein sequence ID" value="KOY76888.1"/>
    <property type="molecule type" value="Genomic_DNA"/>
</dbReference>
<dbReference type="PANTHER" id="PTHR43527">
    <property type="entry name" value="4-DIPHOSPHOCYTIDYL-2-C-METHYL-D-ERYTHRITOL KINASE, CHLOROPLASTIC"/>
    <property type="match status" value="1"/>
</dbReference>
<evidence type="ECO:0000259" key="10">
    <source>
        <dbReference type="Pfam" id="PF00288"/>
    </source>
</evidence>
<evidence type="ECO:0000259" key="11">
    <source>
        <dbReference type="Pfam" id="PF08544"/>
    </source>
</evidence>
<dbReference type="Gene3D" id="3.30.230.10">
    <property type="match status" value="1"/>
</dbReference>
<dbReference type="SUPFAM" id="SSF55060">
    <property type="entry name" value="GHMP Kinase, C-terminal domain"/>
    <property type="match status" value="1"/>
</dbReference>
<dbReference type="InterPro" id="IPR014721">
    <property type="entry name" value="Ribsml_uS5_D2-typ_fold_subgr"/>
</dbReference>
<dbReference type="GO" id="GO:0005524">
    <property type="term" value="F:ATP binding"/>
    <property type="evidence" value="ECO:0007669"/>
    <property type="project" value="UniProtKB-UniRule"/>
</dbReference>
<feature type="domain" description="GHMP kinase C-terminal" evidence="11">
    <location>
        <begin position="198"/>
        <end position="273"/>
    </location>
</feature>
<keyword evidence="13" id="KW-1185">Reference proteome</keyword>
<comment type="similarity">
    <text evidence="1 9">Belongs to the GHMP kinase family. IspE subfamily.</text>
</comment>
<dbReference type="HAMAP" id="MF_00061">
    <property type="entry name" value="IspE"/>
    <property type="match status" value="1"/>
</dbReference>
<dbReference type="Gene3D" id="3.30.70.890">
    <property type="entry name" value="GHMP kinase, C-terminal domain"/>
    <property type="match status" value="1"/>
</dbReference>
<comment type="pathway">
    <text evidence="9">Isoprenoid biosynthesis; isopentenyl diphosphate biosynthesis via DXP pathway; isopentenyl diphosphate from 1-deoxy-D-xylulose 5-phosphate: step 3/6.</text>
</comment>
<dbReference type="PIRSF" id="PIRSF010376">
    <property type="entry name" value="IspE"/>
    <property type="match status" value="1"/>
</dbReference>
<dbReference type="InterPro" id="IPR013750">
    <property type="entry name" value="GHMP_kinase_C_dom"/>
</dbReference>
<dbReference type="Pfam" id="PF08544">
    <property type="entry name" value="GHMP_kinases_C"/>
    <property type="match status" value="1"/>
</dbReference>
<evidence type="ECO:0000256" key="1">
    <source>
        <dbReference type="ARBA" id="ARBA00009684"/>
    </source>
</evidence>
<proteinExistence type="inferred from homology"/>
<keyword evidence="5 9" id="KW-0547">Nucleotide-binding</keyword>
<dbReference type="GO" id="GO:0050515">
    <property type="term" value="F:4-(cytidine 5'-diphospho)-2-C-methyl-D-erythritol kinase activity"/>
    <property type="evidence" value="ECO:0007669"/>
    <property type="project" value="UniProtKB-UniRule"/>
</dbReference>
<dbReference type="InterPro" id="IPR004424">
    <property type="entry name" value="IspE"/>
</dbReference>
<dbReference type="PANTHER" id="PTHR43527:SF2">
    <property type="entry name" value="4-DIPHOSPHOCYTIDYL-2-C-METHYL-D-ERYTHRITOL KINASE, CHLOROPLASTIC"/>
    <property type="match status" value="1"/>
</dbReference>
<keyword evidence="4 9" id="KW-0808">Transferase</keyword>
<evidence type="ECO:0000256" key="6">
    <source>
        <dbReference type="ARBA" id="ARBA00022777"/>
    </source>
</evidence>
<dbReference type="InterPro" id="IPR020568">
    <property type="entry name" value="Ribosomal_Su5_D2-typ_SF"/>
</dbReference>
<keyword evidence="9" id="KW-0414">Isoprene biosynthesis</keyword>
<dbReference type="Proteomes" id="UP000037778">
    <property type="component" value="Unassembled WGS sequence"/>
</dbReference>
<evidence type="ECO:0000313" key="13">
    <source>
        <dbReference type="Proteomes" id="UP000037778"/>
    </source>
</evidence>
<dbReference type="GO" id="GO:0016114">
    <property type="term" value="P:terpenoid biosynthetic process"/>
    <property type="evidence" value="ECO:0007669"/>
    <property type="project" value="UniProtKB-UniRule"/>
</dbReference>
<comment type="caution">
    <text evidence="12">The sequence shown here is derived from an EMBL/GenBank/DDBJ whole genome shotgun (WGS) entry which is preliminary data.</text>
</comment>
<evidence type="ECO:0000256" key="3">
    <source>
        <dbReference type="ARBA" id="ARBA00017473"/>
    </source>
</evidence>
<comment type="catalytic activity">
    <reaction evidence="9">
        <text>4-CDP-2-C-methyl-D-erythritol + ATP = 4-CDP-2-C-methyl-D-erythritol 2-phosphate + ADP + H(+)</text>
        <dbReference type="Rhea" id="RHEA:18437"/>
        <dbReference type="ChEBI" id="CHEBI:15378"/>
        <dbReference type="ChEBI" id="CHEBI:30616"/>
        <dbReference type="ChEBI" id="CHEBI:57823"/>
        <dbReference type="ChEBI" id="CHEBI:57919"/>
        <dbReference type="ChEBI" id="CHEBI:456216"/>
        <dbReference type="EC" id="2.7.1.148"/>
    </reaction>
</comment>
<evidence type="ECO:0000256" key="9">
    <source>
        <dbReference type="HAMAP-Rule" id="MF_00061"/>
    </source>
</evidence>
<dbReference type="RefSeq" id="WP_053791501.1">
    <property type="nucleotide sequence ID" value="NZ_JXCY01000003.1"/>
</dbReference>
<dbReference type="Pfam" id="PF00288">
    <property type="entry name" value="GHMP_kinases_N"/>
    <property type="match status" value="1"/>
</dbReference>
<gene>
    <name evidence="9 12" type="primary">ispE</name>
    <name evidence="12" type="ORF">RZ71_11160</name>
</gene>
<dbReference type="InterPro" id="IPR006204">
    <property type="entry name" value="GHMP_kinase_N_dom"/>
</dbReference>
<reference evidence="12 13" key="1">
    <citation type="journal article" date="2015" name="Genome Biol. Evol.">
        <title>Functionally Structured Genomes in Lactobacillus kunkeei Colonizing the Honey Crop and Food Products of Honeybees and Stingless Bees.</title>
        <authorList>
            <person name="Tamarit D."/>
            <person name="Ellegaard K.M."/>
            <person name="Wikander J."/>
            <person name="Olofsson T."/>
            <person name="Vasquez A."/>
            <person name="Andersson S.G."/>
        </authorList>
    </citation>
    <scope>NUCLEOTIDE SEQUENCE [LARGE SCALE GENOMIC DNA]</scope>
    <source>
        <strain evidence="12 13">LAko</strain>
    </source>
</reference>
<evidence type="ECO:0000256" key="5">
    <source>
        <dbReference type="ARBA" id="ARBA00022741"/>
    </source>
</evidence>
<accession>A0A0N0CTE1</accession>
<protein>
    <recommendedName>
        <fullName evidence="3 9">4-diphosphocytidyl-2-C-methyl-D-erythritol kinase</fullName>
        <shortName evidence="9">CMK</shortName>
        <ecNumber evidence="2 9">2.7.1.148</ecNumber>
    </recommendedName>
    <alternativeName>
        <fullName evidence="8 9">4-(cytidine-5'-diphospho)-2-C-methyl-D-erythritol kinase</fullName>
    </alternativeName>
</protein>
<evidence type="ECO:0000256" key="4">
    <source>
        <dbReference type="ARBA" id="ARBA00022679"/>
    </source>
</evidence>
<sequence length="282" mass="31548">MRTVEKACAKLNLGLDTPYRHKDGKIEWNMIMTSIELSDYVEIVTEKGNGISVHCNRVFLPQDHRNLAYQAAFLLKKKFGIQQKVDIHIRKNIPVAAGMGGGSSDAAAVIRGLNRLWDLHMTDQEMATFGLQLDSDVPYCVYSQTAMVTGKGDNIELMPKLPKMYFVIVKPKVSVSTPEILNKIDYDKLEHVNVNELAAAVETQDYDQIVSHMGNVLEPLSSKHHSEIKKIKEKFEKYGADSAQMSGTGPTVFGICKTESQAKHIFNSIRGFCSEVYIVRPV</sequence>
<dbReference type="EC" id="2.7.1.148" evidence="2 9"/>
<evidence type="ECO:0000256" key="7">
    <source>
        <dbReference type="ARBA" id="ARBA00022840"/>
    </source>
</evidence>
<organism evidence="12 13">
    <name type="scientific">Apilactobacillus kunkeei</name>
    <dbReference type="NCBI Taxonomy" id="148814"/>
    <lineage>
        <taxon>Bacteria</taxon>
        <taxon>Bacillati</taxon>
        <taxon>Bacillota</taxon>
        <taxon>Bacilli</taxon>
        <taxon>Lactobacillales</taxon>
        <taxon>Lactobacillaceae</taxon>
        <taxon>Apilactobacillus</taxon>
    </lineage>
</organism>
<dbReference type="InterPro" id="IPR036554">
    <property type="entry name" value="GHMP_kinase_C_sf"/>
</dbReference>
<dbReference type="GO" id="GO:0019288">
    <property type="term" value="P:isopentenyl diphosphate biosynthetic process, methylerythritol 4-phosphate pathway"/>
    <property type="evidence" value="ECO:0007669"/>
    <property type="project" value="UniProtKB-UniRule"/>
</dbReference>
<evidence type="ECO:0000256" key="8">
    <source>
        <dbReference type="ARBA" id="ARBA00032554"/>
    </source>
</evidence>
<feature type="binding site" evidence="9">
    <location>
        <begin position="94"/>
        <end position="104"/>
    </location>
    <ligand>
        <name>ATP</name>
        <dbReference type="ChEBI" id="CHEBI:30616"/>
    </ligand>
</feature>